<comment type="cofactor">
    <cofactor evidence="1">
        <name>FMN</name>
        <dbReference type="ChEBI" id="CHEBI:58210"/>
    </cofactor>
</comment>
<sequence length="267" mass="31007">MLAYAVSLLYKRNSSKTIINTILTFQRRMASNRSTENELKVEDMRTKYHEKNQTFLESDLQSKDPISQFKIWFEEAARTPGIAEANAMCVATASKEGRPSARYLLLKGYGMDGFKFYTHYNSRKGKDLEENPWAALTFYWEPLHRSVRIEGRVEKLGAEDSDNYFHSRPRDSQIGSSASKQSSVIESRDVLTEREAELMAQFKGQEIPRPPTWGGYILIPDSMEFWHGHSNRLHDRIRFRRPESRETPDGKFTHIGENGWVYERLSP</sequence>
<dbReference type="FunFam" id="2.30.110.10:FF:000005">
    <property type="entry name" value="NAD(P)H-hydrate epimerase"/>
    <property type="match status" value="1"/>
</dbReference>
<dbReference type="UniPathway" id="UPA01068">
    <property type="reaction ID" value="UER00304"/>
</dbReference>
<organism evidence="15">
    <name type="scientific">Homalodisca liturata</name>
    <dbReference type="NCBI Taxonomy" id="320908"/>
    <lineage>
        <taxon>Eukaryota</taxon>
        <taxon>Metazoa</taxon>
        <taxon>Ecdysozoa</taxon>
        <taxon>Arthropoda</taxon>
        <taxon>Hexapoda</taxon>
        <taxon>Insecta</taxon>
        <taxon>Pterygota</taxon>
        <taxon>Neoptera</taxon>
        <taxon>Paraneoptera</taxon>
        <taxon>Hemiptera</taxon>
        <taxon>Auchenorrhyncha</taxon>
        <taxon>Membracoidea</taxon>
        <taxon>Cicadellidae</taxon>
        <taxon>Cicadellinae</taxon>
        <taxon>Proconiini</taxon>
        <taxon>Homalodisca</taxon>
    </lineage>
</organism>
<reference evidence="15" key="1">
    <citation type="submission" date="2015-11" db="EMBL/GenBank/DDBJ databases">
        <title>De novo transcriptome assembly of four potential Pierce s Disease insect vectors from Arizona vineyards.</title>
        <authorList>
            <person name="Tassone E.E."/>
        </authorList>
    </citation>
    <scope>NUCLEOTIDE SEQUENCE</scope>
</reference>
<dbReference type="GO" id="GO:0004733">
    <property type="term" value="F:pyridoxamine phosphate oxidase activity"/>
    <property type="evidence" value="ECO:0007669"/>
    <property type="project" value="UniProtKB-EC"/>
</dbReference>
<dbReference type="Gene3D" id="2.30.110.10">
    <property type="entry name" value="Electron Transport, Fmn-binding Protein, Chain A"/>
    <property type="match status" value="1"/>
</dbReference>
<comment type="similarity">
    <text evidence="5">Belongs to the pyridoxamine 5'-phosphate oxidase family.</text>
</comment>
<dbReference type="InterPro" id="IPR019576">
    <property type="entry name" value="Pyridoxamine_oxidase_dimer_C"/>
</dbReference>
<dbReference type="Pfam" id="PF01243">
    <property type="entry name" value="PNPOx_N"/>
    <property type="match status" value="1"/>
</dbReference>
<dbReference type="PANTHER" id="PTHR10851">
    <property type="entry name" value="PYRIDOXINE-5-PHOSPHATE OXIDASE"/>
    <property type="match status" value="1"/>
</dbReference>
<dbReference type="PANTHER" id="PTHR10851:SF0">
    <property type="entry name" value="PYRIDOXINE-5'-PHOSPHATE OXIDASE"/>
    <property type="match status" value="1"/>
</dbReference>
<dbReference type="HAMAP" id="MF_01629">
    <property type="entry name" value="PdxH"/>
    <property type="match status" value="1"/>
</dbReference>
<evidence type="ECO:0000256" key="6">
    <source>
        <dbReference type="ARBA" id="ARBA00011738"/>
    </source>
</evidence>
<evidence type="ECO:0000256" key="12">
    <source>
        <dbReference type="SAM" id="MobiDB-lite"/>
    </source>
</evidence>
<evidence type="ECO:0000256" key="2">
    <source>
        <dbReference type="ARBA" id="ARBA00003691"/>
    </source>
</evidence>
<feature type="domain" description="Pyridoxine 5'-phosphate oxidase dimerisation C-terminal" evidence="14">
    <location>
        <begin position="213"/>
        <end position="267"/>
    </location>
</feature>
<evidence type="ECO:0000256" key="4">
    <source>
        <dbReference type="ARBA" id="ARBA00005037"/>
    </source>
</evidence>
<evidence type="ECO:0000259" key="14">
    <source>
        <dbReference type="Pfam" id="PF10590"/>
    </source>
</evidence>
<protein>
    <recommendedName>
        <fullName evidence="7">pyridoxal 5'-phosphate synthase</fullName>
        <ecNumber evidence="7">1.4.3.5</ecNumber>
    </recommendedName>
</protein>
<evidence type="ECO:0000313" key="15">
    <source>
        <dbReference type="EMBL" id="JAS94889.1"/>
    </source>
</evidence>
<feature type="compositionally biased region" description="Basic and acidic residues" evidence="12">
    <location>
        <begin position="160"/>
        <end position="171"/>
    </location>
</feature>
<dbReference type="SUPFAM" id="SSF50475">
    <property type="entry name" value="FMN-binding split barrel"/>
    <property type="match status" value="1"/>
</dbReference>
<dbReference type="EMBL" id="GECU01012817">
    <property type="protein sequence ID" value="JAS94889.1"/>
    <property type="molecule type" value="Transcribed_RNA"/>
</dbReference>
<evidence type="ECO:0000259" key="13">
    <source>
        <dbReference type="Pfam" id="PF01243"/>
    </source>
</evidence>
<dbReference type="NCBIfam" id="NF004231">
    <property type="entry name" value="PRK05679.1"/>
    <property type="match status" value="1"/>
</dbReference>
<dbReference type="InterPro" id="IPR012349">
    <property type="entry name" value="Split_barrel_FMN-bd"/>
</dbReference>
<comment type="subunit">
    <text evidence="6">Homodimer.</text>
</comment>
<evidence type="ECO:0000256" key="5">
    <source>
        <dbReference type="ARBA" id="ARBA00007301"/>
    </source>
</evidence>
<dbReference type="PROSITE" id="PS01064">
    <property type="entry name" value="PYRIDOX_OXIDASE"/>
    <property type="match status" value="1"/>
</dbReference>
<dbReference type="InterPro" id="IPR019740">
    <property type="entry name" value="Pyridox_Oxase_CS"/>
</dbReference>
<evidence type="ECO:0000256" key="3">
    <source>
        <dbReference type="ARBA" id="ARBA00004738"/>
    </source>
</evidence>
<keyword evidence="11" id="KW-0664">Pyridoxine biosynthesis</keyword>
<feature type="domain" description="Pyridoxamine 5'-phosphate oxidase N-terminal" evidence="13">
    <location>
        <begin position="82"/>
        <end position="191"/>
    </location>
</feature>
<comment type="pathway">
    <text evidence="3">Cofactor metabolism; pyridoxal 5'-phosphate salvage; pyridoxal 5'-phosphate from pyridoxamine 5'-phosphate: step 1/1.</text>
</comment>
<proteinExistence type="inferred from homology"/>
<feature type="compositionally biased region" description="Low complexity" evidence="12">
    <location>
        <begin position="172"/>
        <end position="183"/>
    </location>
</feature>
<comment type="function">
    <text evidence="2">Catalyzes the oxidation of either pyridoxine 5'-phosphate (PNP) or pyridoxamine 5'-phosphate (PMP) into pyridoxal 5'-phosphate (PLP).</text>
</comment>
<evidence type="ECO:0000256" key="11">
    <source>
        <dbReference type="ARBA" id="ARBA00023096"/>
    </source>
</evidence>
<dbReference type="GO" id="GO:0008615">
    <property type="term" value="P:pyridoxine biosynthetic process"/>
    <property type="evidence" value="ECO:0007669"/>
    <property type="project" value="UniProtKB-KW"/>
</dbReference>
<dbReference type="InterPro" id="IPR000659">
    <property type="entry name" value="Pyridox_Oxase"/>
</dbReference>
<feature type="region of interest" description="Disordered" evidence="12">
    <location>
        <begin position="160"/>
        <end position="186"/>
    </location>
</feature>
<keyword evidence="8" id="KW-0285">Flavoprotein</keyword>
<evidence type="ECO:0000256" key="8">
    <source>
        <dbReference type="ARBA" id="ARBA00022630"/>
    </source>
</evidence>
<name>A0A1B6J6U3_9HEMI</name>
<dbReference type="GO" id="GO:0010181">
    <property type="term" value="F:FMN binding"/>
    <property type="evidence" value="ECO:0007669"/>
    <property type="project" value="InterPro"/>
</dbReference>
<dbReference type="Pfam" id="PF10590">
    <property type="entry name" value="PNP_phzG_C"/>
    <property type="match status" value="1"/>
</dbReference>
<comment type="pathway">
    <text evidence="4">Cofactor metabolism; pyridoxal 5'-phosphate salvage; pyridoxal 5'-phosphate from pyridoxine 5'-phosphate: step 1/1.</text>
</comment>
<keyword evidence="9" id="KW-0288">FMN</keyword>
<dbReference type="EC" id="1.4.3.5" evidence="7"/>
<evidence type="ECO:0000256" key="7">
    <source>
        <dbReference type="ARBA" id="ARBA00012801"/>
    </source>
</evidence>
<accession>A0A1B6J6U3</accession>
<gene>
    <name evidence="15" type="ORF">g.31127</name>
</gene>
<evidence type="ECO:0000256" key="1">
    <source>
        <dbReference type="ARBA" id="ARBA00001917"/>
    </source>
</evidence>
<evidence type="ECO:0000256" key="10">
    <source>
        <dbReference type="ARBA" id="ARBA00023002"/>
    </source>
</evidence>
<evidence type="ECO:0000256" key="9">
    <source>
        <dbReference type="ARBA" id="ARBA00022643"/>
    </source>
</evidence>
<keyword evidence="10" id="KW-0560">Oxidoreductase</keyword>
<dbReference type="AlphaFoldDB" id="A0A1B6J6U3"/>
<dbReference type="NCBIfam" id="TIGR00558">
    <property type="entry name" value="pdxH"/>
    <property type="match status" value="1"/>
</dbReference>
<dbReference type="InterPro" id="IPR011576">
    <property type="entry name" value="Pyridox_Oxase_N"/>
</dbReference>